<evidence type="ECO:0000313" key="1">
    <source>
        <dbReference type="EMBL" id="GIG79167.1"/>
    </source>
</evidence>
<protein>
    <submittedName>
        <fullName evidence="1">Membrane protein</fullName>
    </submittedName>
</protein>
<dbReference type="Proteomes" id="UP000630097">
    <property type="component" value="Unassembled WGS sequence"/>
</dbReference>
<dbReference type="SUPFAM" id="SSF51445">
    <property type="entry name" value="(Trans)glycosidases"/>
    <property type="match status" value="1"/>
</dbReference>
<dbReference type="AlphaFoldDB" id="A0A8J3LUU0"/>
<evidence type="ECO:0000313" key="2">
    <source>
        <dbReference type="Proteomes" id="UP000630097"/>
    </source>
</evidence>
<dbReference type="InterPro" id="IPR017853">
    <property type="entry name" value="GH"/>
</dbReference>
<comment type="caution">
    <text evidence="1">The sequence shown here is derived from an EMBL/GenBank/DDBJ whole genome shotgun (WGS) entry which is preliminary data.</text>
</comment>
<proteinExistence type="predicted"/>
<organism evidence="1 2">
    <name type="scientific">Planotetraspora kaengkrachanensis</name>
    <dbReference type="NCBI Taxonomy" id="575193"/>
    <lineage>
        <taxon>Bacteria</taxon>
        <taxon>Bacillati</taxon>
        <taxon>Actinomycetota</taxon>
        <taxon>Actinomycetes</taxon>
        <taxon>Streptosporangiales</taxon>
        <taxon>Streptosporangiaceae</taxon>
        <taxon>Planotetraspora</taxon>
    </lineage>
</organism>
<dbReference type="EMBL" id="BONV01000007">
    <property type="protein sequence ID" value="GIG79167.1"/>
    <property type="molecule type" value="Genomic_DNA"/>
</dbReference>
<sequence>MTIRGTIRRVTRWAVIVLAVLLALGVIAAAALRIEFAGSPAAWARTTGHDALWMGHAWVDGRKTAADVDALALRLRQSGIRDVYVHSGPFEADGTLRADKYPGAADFLKWWKEKLPGVRVSAWLGQVVGDGSGGTLNLADPATRARVVAGAKALADLGFDGVHYDFEPVSDGDQSFLDVLTQTRGAIGAKLLSAATQQIEPLPGMRFPLRLAIGHDKYWTPGYFRQVADLTDQVAIMTYDSWTPLPSLYGGHVVRQTKLAMGLVPENKTVLIGAPAYHDHLVALSDFAESVGSAADGVRLALTEDGPRSNLGLALYVDFAATEEDWKEYETTWVRPE</sequence>
<name>A0A8J3LUU0_9ACTN</name>
<gene>
    <name evidence="1" type="ORF">Pka01_22940</name>
</gene>
<dbReference type="Gene3D" id="3.20.20.80">
    <property type="entry name" value="Glycosidases"/>
    <property type="match status" value="1"/>
</dbReference>
<accession>A0A8J3LUU0</accession>
<keyword evidence="2" id="KW-1185">Reference proteome</keyword>
<reference evidence="1 2" key="1">
    <citation type="submission" date="2021-01" db="EMBL/GenBank/DDBJ databases">
        <title>Whole genome shotgun sequence of Planotetraspora kaengkrachanensis NBRC 104272.</title>
        <authorList>
            <person name="Komaki H."/>
            <person name="Tamura T."/>
        </authorList>
    </citation>
    <scope>NUCLEOTIDE SEQUENCE [LARGE SCALE GENOMIC DNA]</scope>
    <source>
        <strain evidence="1 2">NBRC 104272</strain>
    </source>
</reference>